<dbReference type="EMBL" id="NNSR01000036">
    <property type="protein sequence ID" value="PKD32034.1"/>
    <property type="molecule type" value="Genomic_DNA"/>
</dbReference>
<evidence type="ECO:0000313" key="3">
    <source>
        <dbReference type="Proteomes" id="UP000233425"/>
    </source>
</evidence>
<keyword evidence="1" id="KW-0812">Transmembrane</keyword>
<keyword evidence="1" id="KW-0472">Membrane</keyword>
<sequence>MIKQNLKLFFKTKIIFIPVIILLVCFLGNLVYSCYSFSLNNDVLIYLKNSIKLCLLSFVILCFTSYEFFYLYKRCYIDEALYSHKNGKTRILTSTVTVLLFIPALEFFSAFVFNFVIFLSSGMNDYSYLYHIFSVLFLYVFLGGIIPILLGVFFAQKTKRIVSYALMALIIFLVSSTSDFIPGGLSQVTKINFWEAKYFLAYILPNDLEWYINHDYGMYAEIYRWNLIIFWISLLSFLFFKLCQIKKTALKAVLLSLTLLISTFNLVGYFYGGSHIEKGAQLDSISMSDYLFYTENEQKNQDPDFEVTSYDMDLSIYRQLDAEVSMTLSDTGLEYYNFTLYHGYNVLKITDIEGNALKYNREGDYVTVIGNGNLQLINIKYSGYSPILYSNYQACSLPGFFAYYPITGFYKITGDYTTYNPIEIKSETEFNIRVDSARQFYSNLDEVKNEKNCFVGVTSYPTLFSGFYKSNSSDIYKIYAITVKGWGLSKIDEEYIDEIQKYINELDNNSSNKLNLKEYTIIQTNEMLSSNCIYDGIFLGDDTVFINKATDEETKKQVAEILLAQRDMGYSKYVEKAVVDSESINDN</sequence>
<proteinExistence type="predicted"/>
<dbReference type="Proteomes" id="UP000233425">
    <property type="component" value="Unassembled WGS sequence"/>
</dbReference>
<comment type="caution">
    <text evidence="2">The sequence shown here is derived from an EMBL/GenBank/DDBJ whole genome shotgun (WGS) entry which is preliminary data.</text>
</comment>
<evidence type="ECO:0000313" key="2">
    <source>
        <dbReference type="EMBL" id="PKD32034.1"/>
    </source>
</evidence>
<organism evidence="2 3">
    <name type="scientific">Ruminococcus bromii</name>
    <dbReference type="NCBI Taxonomy" id="40518"/>
    <lineage>
        <taxon>Bacteria</taxon>
        <taxon>Bacillati</taxon>
        <taxon>Bacillota</taxon>
        <taxon>Clostridia</taxon>
        <taxon>Eubacteriales</taxon>
        <taxon>Oscillospiraceae</taxon>
        <taxon>Ruminococcus</taxon>
    </lineage>
</organism>
<feature type="transmembrane region" description="Helical" evidence="1">
    <location>
        <begin position="91"/>
        <end position="116"/>
    </location>
</feature>
<feature type="transmembrane region" description="Helical" evidence="1">
    <location>
        <begin position="161"/>
        <end position="181"/>
    </location>
</feature>
<accession>A0A2N0UYI0</accession>
<protein>
    <submittedName>
        <fullName evidence="2">Uncharacterized protein</fullName>
    </submittedName>
</protein>
<feature type="transmembrane region" description="Helical" evidence="1">
    <location>
        <begin position="252"/>
        <end position="272"/>
    </location>
</feature>
<keyword evidence="3" id="KW-1185">Reference proteome</keyword>
<feature type="transmembrane region" description="Helical" evidence="1">
    <location>
        <begin position="222"/>
        <end position="240"/>
    </location>
</feature>
<keyword evidence="1" id="KW-1133">Transmembrane helix</keyword>
<feature type="transmembrane region" description="Helical" evidence="1">
    <location>
        <begin position="50"/>
        <end position="71"/>
    </location>
</feature>
<dbReference type="InterPro" id="IPR018247">
    <property type="entry name" value="EF_Hand_1_Ca_BS"/>
</dbReference>
<feature type="transmembrane region" description="Helical" evidence="1">
    <location>
        <begin position="128"/>
        <end position="154"/>
    </location>
</feature>
<evidence type="ECO:0000256" key="1">
    <source>
        <dbReference type="SAM" id="Phobius"/>
    </source>
</evidence>
<feature type="transmembrane region" description="Helical" evidence="1">
    <location>
        <begin position="12"/>
        <end position="38"/>
    </location>
</feature>
<dbReference type="AlphaFoldDB" id="A0A2N0UYI0"/>
<dbReference type="PROSITE" id="PS00018">
    <property type="entry name" value="EF_HAND_1"/>
    <property type="match status" value="1"/>
</dbReference>
<gene>
    <name evidence="2" type="ORF">RBATCC27255_00660</name>
</gene>
<dbReference type="PROSITE" id="PS51257">
    <property type="entry name" value="PROKAR_LIPOPROTEIN"/>
    <property type="match status" value="1"/>
</dbReference>
<name>A0A2N0UYI0_9FIRM</name>
<reference evidence="2" key="1">
    <citation type="journal article" date="2018" name="Environ. Microbiol.">
        <title>Sporulation capability and amylosome conservation among diverse human colonic and rumen isolates of the keystone starch-degrader Ruminococcus bromii.</title>
        <authorList>
            <person name="Mukhopadhya I."/>
            <person name="Morais S."/>
            <person name="Laverde-Gomez J."/>
            <person name="Sheridan P.O."/>
            <person name="Walker A.W."/>
            <person name="Kelly W."/>
            <person name="Klieve A.V."/>
            <person name="Ouwerkerk D."/>
            <person name="Duncan S.H."/>
            <person name="Louis P."/>
            <person name="Koropatkin N."/>
            <person name="Cockburn D."/>
            <person name="Kibler R."/>
            <person name="Cooper P.J."/>
            <person name="Sandoval C."/>
            <person name="Crost E."/>
            <person name="Juge N."/>
            <person name="Bayer E.A."/>
            <person name="Flint H.J."/>
        </authorList>
    </citation>
    <scope>NUCLEOTIDE SEQUENCE [LARGE SCALE GENOMIC DNA]</scope>
    <source>
        <strain evidence="2">ATCC 27255</strain>
    </source>
</reference>